<feature type="signal peptide" evidence="2">
    <location>
        <begin position="1"/>
        <end position="27"/>
    </location>
</feature>
<evidence type="ECO:0000256" key="2">
    <source>
        <dbReference type="SAM" id="SignalP"/>
    </source>
</evidence>
<dbReference type="CDD" id="cd13578">
    <property type="entry name" value="PBP2_Bug27"/>
    <property type="match status" value="1"/>
</dbReference>
<dbReference type="EMBL" id="CP000542">
    <property type="protein sequence ID" value="ABM56610.1"/>
    <property type="molecule type" value="Genomic_DNA"/>
</dbReference>
<accession>A1WG53</accession>
<dbReference type="Proteomes" id="UP000000374">
    <property type="component" value="Chromosome"/>
</dbReference>
<dbReference type="KEGG" id="vei:Veis_0830"/>
<dbReference type="InterPro" id="IPR005064">
    <property type="entry name" value="BUG"/>
</dbReference>
<dbReference type="HOGENOM" id="CLU_045683_0_1_4"/>
<name>A1WG53_VEREI</name>
<dbReference type="SUPFAM" id="SSF53850">
    <property type="entry name" value="Periplasmic binding protein-like II"/>
    <property type="match status" value="1"/>
</dbReference>
<sequence>MWQCRRHFAQLGAAAIVACLGSAPALAAEAAPWPSRPITLVVPFPPGGMTDVVARRMAKDLQHALGQSVVVDNRAGASGQIGTEHVHRAAPDGYTLLVSATHHVINPALRGKLPYDTRSGFTPLALLASTPNVLVVHKDVPAANLSEFIAYARKQPGGSMFGSSSIGGATHLSGELLRLEAGIPMTHVPYKGAAPALADLLAGQIPALFHDVMTMAPYVRDGRVKALVSRHGSDVVGCAQPSERSARRIARPIPSVLASDATPRCASMASADRQMIGDATLGVTSATRSGALPEVPTIAEQGLPGYQAITWIGFYGPAHLPSAIAERLNALARASVNSAAARPWFKDNGADPGDMDQKQYAAFVASELGKWKNTVARAGVSVD</sequence>
<gene>
    <name evidence="3" type="ordered locus">Veis_0830</name>
</gene>
<organism evidence="3 4">
    <name type="scientific">Verminephrobacter eiseniae (strain EF01-2)</name>
    <dbReference type="NCBI Taxonomy" id="391735"/>
    <lineage>
        <taxon>Bacteria</taxon>
        <taxon>Pseudomonadati</taxon>
        <taxon>Pseudomonadota</taxon>
        <taxon>Betaproteobacteria</taxon>
        <taxon>Burkholderiales</taxon>
        <taxon>Comamonadaceae</taxon>
        <taxon>Verminephrobacter</taxon>
    </lineage>
</organism>
<dbReference type="PANTHER" id="PTHR42928">
    <property type="entry name" value="TRICARBOXYLATE-BINDING PROTEIN"/>
    <property type="match status" value="1"/>
</dbReference>
<dbReference type="RefSeq" id="WP_011808624.1">
    <property type="nucleotide sequence ID" value="NC_008786.1"/>
</dbReference>
<dbReference type="PANTHER" id="PTHR42928:SF5">
    <property type="entry name" value="BLR1237 PROTEIN"/>
    <property type="match status" value="1"/>
</dbReference>
<dbReference type="eggNOG" id="COG3181">
    <property type="taxonomic scope" value="Bacteria"/>
</dbReference>
<protein>
    <submittedName>
        <fullName evidence="3">Uncharacterized protein UPF0065</fullName>
    </submittedName>
</protein>
<reference evidence="4" key="1">
    <citation type="submission" date="2006-12" db="EMBL/GenBank/DDBJ databases">
        <title>Complete sequence of chromosome 1 of Verminephrobacter eiseniae EF01-2.</title>
        <authorList>
            <person name="Copeland A."/>
            <person name="Lucas S."/>
            <person name="Lapidus A."/>
            <person name="Barry K."/>
            <person name="Detter J.C."/>
            <person name="Glavina del Rio T."/>
            <person name="Dalin E."/>
            <person name="Tice H."/>
            <person name="Pitluck S."/>
            <person name="Chertkov O."/>
            <person name="Brettin T."/>
            <person name="Bruce D."/>
            <person name="Han C."/>
            <person name="Tapia R."/>
            <person name="Gilna P."/>
            <person name="Schmutz J."/>
            <person name="Larimer F."/>
            <person name="Land M."/>
            <person name="Hauser L."/>
            <person name="Kyrpides N."/>
            <person name="Kim E."/>
            <person name="Stahl D."/>
            <person name="Richardson P."/>
        </authorList>
    </citation>
    <scope>NUCLEOTIDE SEQUENCE [LARGE SCALE GENOMIC DNA]</scope>
    <source>
        <strain evidence="4">EF01-2</strain>
    </source>
</reference>
<comment type="similarity">
    <text evidence="1">Belongs to the UPF0065 (bug) family.</text>
</comment>
<dbReference type="AlphaFoldDB" id="A1WG53"/>
<dbReference type="Gene3D" id="3.40.190.150">
    <property type="entry name" value="Bordetella uptake gene, domain 1"/>
    <property type="match status" value="2"/>
</dbReference>
<dbReference type="GeneID" id="76459512"/>
<evidence type="ECO:0000313" key="4">
    <source>
        <dbReference type="Proteomes" id="UP000000374"/>
    </source>
</evidence>
<keyword evidence="2" id="KW-0732">Signal</keyword>
<dbReference type="Gene3D" id="3.40.190.10">
    <property type="entry name" value="Periplasmic binding protein-like II"/>
    <property type="match status" value="2"/>
</dbReference>
<keyword evidence="4" id="KW-1185">Reference proteome</keyword>
<dbReference type="STRING" id="391735.Veis_0830"/>
<dbReference type="Pfam" id="PF03401">
    <property type="entry name" value="TctC"/>
    <property type="match status" value="2"/>
</dbReference>
<evidence type="ECO:0000313" key="3">
    <source>
        <dbReference type="EMBL" id="ABM56610.1"/>
    </source>
</evidence>
<dbReference type="OrthoDB" id="8678477at2"/>
<dbReference type="InterPro" id="IPR042100">
    <property type="entry name" value="Bug_dom1"/>
</dbReference>
<proteinExistence type="inferred from homology"/>
<evidence type="ECO:0000256" key="1">
    <source>
        <dbReference type="ARBA" id="ARBA00006987"/>
    </source>
</evidence>
<dbReference type="PROSITE" id="PS51257">
    <property type="entry name" value="PROKAR_LIPOPROTEIN"/>
    <property type="match status" value="1"/>
</dbReference>
<feature type="chain" id="PRO_5002640618" evidence="2">
    <location>
        <begin position="28"/>
        <end position="383"/>
    </location>
</feature>